<evidence type="ECO:0000313" key="2">
    <source>
        <dbReference type="EMBL" id="QSQ09689.1"/>
    </source>
</evidence>
<dbReference type="InterPro" id="IPR000639">
    <property type="entry name" value="Epox_hydrolase-like"/>
</dbReference>
<dbReference type="AlphaFoldDB" id="A0A8A0RQ91"/>
<dbReference type="InterPro" id="IPR029058">
    <property type="entry name" value="AB_hydrolase_fold"/>
</dbReference>
<protein>
    <submittedName>
        <fullName evidence="2">Haloalkane dehalogenase 2</fullName>
        <ecNumber evidence="2">3.8.1.5</ecNumber>
    </submittedName>
</protein>
<organism evidence="2 3">
    <name type="scientific">Koleobacter methoxysyntrophicus</name>
    <dbReference type="NCBI Taxonomy" id="2751313"/>
    <lineage>
        <taxon>Bacteria</taxon>
        <taxon>Bacillati</taxon>
        <taxon>Bacillota</taxon>
        <taxon>Clostridia</taxon>
        <taxon>Koleobacterales</taxon>
        <taxon>Koleobacteraceae</taxon>
        <taxon>Koleobacter</taxon>
    </lineage>
</organism>
<feature type="domain" description="AB hydrolase-1" evidence="1">
    <location>
        <begin position="21"/>
        <end position="129"/>
    </location>
</feature>
<name>A0A8A0RQ91_9FIRM</name>
<dbReference type="RefSeq" id="WP_206707031.1">
    <property type="nucleotide sequence ID" value="NZ_CP059066.1"/>
</dbReference>
<keyword evidence="2" id="KW-0378">Hydrolase</keyword>
<dbReference type="GO" id="GO:0017171">
    <property type="term" value="F:serine hydrolase activity"/>
    <property type="evidence" value="ECO:0007669"/>
    <property type="project" value="TreeGrafter"/>
</dbReference>
<dbReference type="InterPro" id="IPR000073">
    <property type="entry name" value="AB_hydrolase_1"/>
</dbReference>
<dbReference type="Gene3D" id="3.40.50.1820">
    <property type="entry name" value="alpha/beta hydrolase"/>
    <property type="match status" value="1"/>
</dbReference>
<evidence type="ECO:0000259" key="1">
    <source>
        <dbReference type="Pfam" id="PF00561"/>
    </source>
</evidence>
<dbReference type="PANTHER" id="PTHR46331:SF2">
    <property type="entry name" value="VALACYCLOVIR HYDROLASE"/>
    <property type="match status" value="1"/>
</dbReference>
<sequence length="250" mass="28268">MPFFKFENFNIHYIDEGEGTPLVLLPGNTASSAVHKSELEYFGQTFRVICPDYIGYGKSDRVKDLSIEFWWKNAQMIVQLLQQLNIQNAYCVGTSGGAIIGLNMAIIAPSVVKGVIADSFMGEFFVYEEIVKIVQSRQEISTEQIAFWSYAHGNDWHYVIQKDSEMLIASAKSAKSVFKGRLNEIQCPVLILGSMKDDLIPDIVQKLSDVAIQIPSSKVILYPKGNHPVMWSRMKDFRVDVDTFLNSLQR</sequence>
<dbReference type="PANTHER" id="PTHR46331">
    <property type="entry name" value="VALACYCLOVIR HYDROLASE"/>
    <property type="match status" value="1"/>
</dbReference>
<dbReference type="PRINTS" id="PR00412">
    <property type="entry name" value="EPOXHYDRLASE"/>
</dbReference>
<dbReference type="KEGG" id="kme:H0A61_02068"/>
<dbReference type="EMBL" id="CP059066">
    <property type="protein sequence ID" value="QSQ09689.1"/>
    <property type="molecule type" value="Genomic_DNA"/>
</dbReference>
<proteinExistence type="predicted"/>
<dbReference type="Pfam" id="PF00561">
    <property type="entry name" value="Abhydrolase_1"/>
    <property type="match status" value="1"/>
</dbReference>
<dbReference type="EC" id="3.8.1.5" evidence="2"/>
<dbReference type="GO" id="GO:0018786">
    <property type="term" value="F:haloalkane dehalogenase activity"/>
    <property type="evidence" value="ECO:0007669"/>
    <property type="project" value="UniProtKB-EC"/>
</dbReference>
<gene>
    <name evidence="2" type="primary">dhmA2</name>
    <name evidence="2" type="ORF">H0A61_02068</name>
</gene>
<reference evidence="2" key="1">
    <citation type="submission" date="2020-07" db="EMBL/GenBank/DDBJ databases">
        <title>Koleobacter methoxysyntrophicus gen. nov., sp. nov., a novel anaerobic bacterium isolated from deep subsurface oil field and proposal of Koleobacterales ord. nov. in the phylum Firmicutes.</title>
        <authorList>
            <person name="Sakamoto S."/>
            <person name="Tamaki H."/>
        </authorList>
    </citation>
    <scope>NUCLEOTIDE SEQUENCE</scope>
    <source>
        <strain evidence="2">NRmbB1</strain>
    </source>
</reference>
<evidence type="ECO:0000313" key="3">
    <source>
        <dbReference type="Proteomes" id="UP000662904"/>
    </source>
</evidence>
<accession>A0A8A0RQ91</accession>
<dbReference type="Proteomes" id="UP000662904">
    <property type="component" value="Chromosome"/>
</dbReference>
<dbReference type="SUPFAM" id="SSF53474">
    <property type="entry name" value="alpha/beta-Hydrolases"/>
    <property type="match status" value="1"/>
</dbReference>
<keyword evidence="3" id="KW-1185">Reference proteome</keyword>